<evidence type="ECO:0000256" key="4">
    <source>
        <dbReference type="PROSITE-ProRule" id="PRU00288"/>
    </source>
</evidence>
<dbReference type="Proteomes" id="UP001345219">
    <property type="component" value="Chromosome 8"/>
</dbReference>
<dbReference type="FunFam" id="1.10.220.150:FF:000005">
    <property type="entry name" value="Arf-GAP domain and FG repeat-containing protein 1"/>
    <property type="match status" value="1"/>
</dbReference>
<feature type="compositionally biased region" description="Low complexity" evidence="5">
    <location>
        <begin position="665"/>
        <end position="681"/>
    </location>
</feature>
<feature type="region of interest" description="Disordered" evidence="5">
    <location>
        <begin position="644"/>
        <end position="688"/>
    </location>
</feature>
<dbReference type="GO" id="GO:0005096">
    <property type="term" value="F:GTPase activator activity"/>
    <property type="evidence" value="ECO:0007669"/>
    <property type="project" value="InterPro"/>
</dbReference>
<feature type="region of interest" description="Disordered" evidence="5">
    <location>
        <begin position="570"/>
        <end position="622"/>
    </location>
</feature>
<dbReference type="InterPro" id="IPR001164">
    <property type="entry name" value="ArfGAP_dom"/>
</dbReference>
<dbReference type="CDD" id="cd08838">
    <property type="entry name" value="ArfGap_AGFG"/>
    <property type="match status" value="1"/>
</dbReference>
<dbReference type="EMBL" id="JAXIOK010000014">
    <property type="protein sequence ID" value="KAK4754976.1"/>
    <property type="molecule type" value="Genomic_DNA"/>
</dbReference>
<evidence type="ECO:0000256" key="5">
    <source>
        <dbReference type="SAM" id="MobiDB-lite"/>
    </source>
</evidence>
<dbReference type="PANTHER" id="PTHR46085">
    <property type="entry name" value="ARFGAP/RECO-RELATED"/>
    <property type="match status" value="1"/>
</dbReference>
<feature type="compositionally biased region" description="Basic and acidic residues" evidence="5">
    <location>
        <begin position="172"/>
        <end position="228"/>
    </location>
</feature>
<dbReference type="SUPFAM" id="SSF57863">
    <property type="entry name" value="ArfGap/RecO-like zinc finger"/>
    <property type="match status" value="1"/>
</dbReference>
<reference evidence="7 8" key="1">
    <citation type="journal article" date="2023" name="Hortic Res">
        <title>Pangenome of water caltrop reveals structural variations and asymmetric subgenome divergence after allopolyploidization.</title>
        <authorList>
            <person name="Zhang X."/>
            <person name="Chen Y."/>
            <person name="Wang L."/>
            <person name="Yuan Y."/>
            <person name="Fang M."/>
            <person name="Shi L."/>
            <person name="Lu R."/>
            <person name="Comes H.P."/>
            <person name="Ma Y."/>
            <person name="Chen Y."/>
            <person name="Huang G."/>
            <person name="Zhou Y."/>
            <person name="Zheng Z."/>
            <person name="Qiu Y."/>
        </authorList>
    </citation>
    <scope>NUCLEOTIDE SEQUENCE [LARGE SCALE GENOMIC DNA]</scope>
    <source>
        <tissue evidence="7">Roots</tissue>
    </source>
</reference>
<feature type="compositionally biased region" description="Basic and acidic residues" evidence="5">
    <location>
        <begin position="121"/>
        <end position="140"/>
    </location>
</feature>
<evidence type="ECO:0000313" key="7">
    <source>
        <dbReference type="EMBL" id="KAK4754976.1"/>
    </source>
</evidence>
<evidence type="ECO:0000313" key="8">
    <source>
        <dbReference type="Proteomes" id="UP001345219"/>
    </source>
</evidence>
<protein>
    <recommendedName>
        <fullName evidence="6">Arf-GAP domain-containing protein</fullName>
    </recommendedName>
</protein>
<sequence>MANKKEDEKNERIIRGLLKLPENRRCINCNSLGPQYVCTSFLTFVCTTCSGIHREFTHRVKSVSMAKFTSQEVSSLQGGGNQKAKEIFLKEWDAQRSLPDSSNVVRLRDFIKHVYVDRRFTGDKGSERPPRGKMGDREDSYQGSSRSPPYDDAYDRRQSDRSGSGGRSPGYDQERRQYNDYRSPGRPEVVNDWHREDRFRDGQKFDDHKVPDRESKVGESPERPKDPDSSIPPVARAVREILGQTFLPPRIEPPKPIVSHAEGSAQPQRTASSSSLEPAAGKQMEVKMESSASLIDFSADPEPPAVASVQAQPSTQGIPQPSSSTTDNNWASFDVVPDVKVSQPPAIMNSFDILSQLSVPASAPQISGVVPSSSPSVLPIVSDSNGVPLGNSQIAQLTHGVVPAMPLTGASAIVPGPNPNLPPNSGISYSMQPQQPSLFPASGVHSTHHSTLPVSGAHSQPWNISVAPRPQGSFAPVPSQAPFSKQPDMTAGAVSQNPIQETKSSARKELPADLFTITHSPYPAHLPMWQGGSPYGYAYHMPYNPAMIPLQQQPIPPYPPAAKSVNPFDVNESSPAQAPTFPSLAPLQGALPNIPPSSRLLHTSTAGTPSAAWNPAQPSSFTQAVPHQAPTYVSALHPGAYMGQQMMGTMPPPRPQGLNYPNQPLPGSSSSPYGPTNPSTSAGRNPFG</sequence>
<keyword evidence="2 4" id="KW-0863">Zinc-finger</keyword>
<dbReference type="PANTHER" id="PTHR46085:SF3">
    <property type="entry name" value="ARF GTPASE ACTIVATING PROTEIN"/>
    <property type="match status" value="1"/>
</dbReference>
<dbReference type="SMART" id="SM00105">
    <property type="entry name" value="ArfGap"/>
    <property type="match status" value="1"/>
</dbReference>
<organism evidence="7 8">
    <name type="scientific">Trapa incisa</name>
    <dbReference type="NCBI Taxonomy" id="236973"/>
    <lineage>
        <taxon>Eukaryota</taxon>
        <taxon>Viridiplantae</taxon>
        <taxon>Streptophyta</taxon>
        <taxon>Embryophyta</taxon>
        <taxon>Tracheophyta</taxon>
        <taxon>Spermatophyta</taxon>
        <taxon>Magnoliopsida</taxon>
        <taxon>eudicotyledons</taxon>
        <taxon>Gunneridae</taxon>
        <taxon>Pentapetalae</taxon>
        <taxon>rosids</taxon>
        <taxon>malvids</taxon>
        <taxon>Myrtales</taxon>
        <taxon>Lythraceae</taxon>
        <taxon>Trapa</taxon>
    </lineage>
</organism>
<feature type="compositionally biased region" description="Polar residues" evidence="5">
    <location>
        <begin position="309"/>
        <end position="330"/>
    </location>
</feature>
<evidence type="ECO:0000256" key="1">
    <source>
        <dbReference type="ARBA" id="ARBA00022723"/>
    </source>
</evidence>
<keyword evidence="3" id="KW-0862">Zinc</keyword>
<comment type="caution">
    <text evidence="7">The sequence shown here is derived from an EMBL/GenBank/DDBJ whole genome shotgun (WGS) entry which is preliminary data.</text>
</comment>
<dbReference type="Gene3D" id="1.10.220.150">
    <property type="entry name" value="Arf GTPase activating protein"/>
    <property type="match status" value="1"/>
</dbReference>
<dbReference type="InterPro" id="IPR044820">
    <property type="entry name" value="AGD14-like"/>
</dbReference>
<evidence type="ECO:0000256" key="2">
    <source>
        <dbReference type="ARBA" id="ARBA00022771"/>
    </source>
</evidence>
<keyword evidence="1" id="KW-0479">Metal-binding</keyword>
<evidence type="ECO:0000259" key="6">
    <source>
        <dbReference type="PROSITE" id="PS50115"/>
    </source>
</evidence>
<proteinExistence type="predicted"/>
<dbReference type="PROSITE" id="PS50115">
    <property type="entry name" value="ARFGAP"/>
    <property type="match status" value="1"/>
</dbReference>
<dbReference type="PRINTS" id="PR00405">
    <property type="entry name" value="REVINTRACTNG"/>
</dbReference>
<keyword evidence="8" id="KW-1185">Reference proteome</keyword>
<feature type="compositionally biased region" description="Polar residues" evidence="5">
    <location>
        <begin position="449"/>
        <end position="459"/>
    </location>
</feature>
<gene>
    <name evidence="7" type="ORF">SAY87_008733</name>
</gene>
<name>A0AAN7JVR2_9MYRT</name>
<dbReference type="InterPro" id="IPR037278">
    <property type="entry name" value="ARFGAP/RecO"/>
</dbReference>
<dbReference type="Pfam" id="PF01412">
    <property type="entry name" value="ArfGap"/>
    <property type="match status" value="1"/>
</dbReference>
<feature type="region of interest" description="Disordered" evidence="5">
    <location>
        <begin position="440"/>
        <end position="459"/>
    </location>
</feature>
<evidence type="ECO:0000256" key="3">
    <source>
        <dbReference type="ARBA" id="ARBA00022833"/>
    </source>
</evidence>
<feature type="region of interest" description="Disordered" evidence="5">
    <location>
        <begin position="121"/>
        <end position="330"/>
    </location>
</feature>
<accession>A0AAN7JVR2</accession>
<feature type="compositionally biased region" description="Polar residues" evidence="5">
    <location>
        <begin position="265"/>
        <end position="276"/>
    </location>
</feature>
<feature type="domain" description="Arf-GAP" evidence="6">
    <location>
        <begin position="11"/>
        <end position="128"/>
    </location>
</feature>
<dbReference type="GO" id="GO:0008270">
    <property type="term" value="F:zinc ion binding"/>
    <property type="evidence" value="ECO:0007669"/>
    <property type="project" value="UniProtKB-KW"/>
</dbReference>
<dbReference type="InterPro" id="IPR038508">
    <property type="entry name" value="ArfGAP_dom_sf"/>
</dbReference>
<dbReference type="AlphaFoldDB" id="A0AAN7JVR2"/>